<dbReference type="EMBL" id="CP012154">
    <property type="protein sequence ID" value="AKS40826.1"/>
    <property type="molecule type" value="Genomic_DNA"/>
</dbReference>
<dbReference type="InterPro" id="IPR007214">
    <property type="entry name" value="YbaK/aa-tRNA-synth-assoc-dom"/>
</dbReference>
<dbReference type="Gene3D" id="3.30.930.10">
    <property type="entry name" value="Bira Bifunctional Protein, Domain 2"/>
    <property type="match status" value="2"/>
</dbReference>
<dbReference type="InterPro" id="IPR045864">
    <property type="entry name" value="aa-tRNA-synth_II/BPL/LPL"/>
</dbReference>
<dbReference type="InterPro" id="IPR004500">
    <property type="entry name" value="Pro-tRNA-synth_IIa_bac-type"/>
</dbReference>
<dbReference type="STRING" id="1579979.WM2015_444"/>
<evidence type="ECO:0000256" key="4">
    <source>
        <dbReference type="ARBA" id="ARBA00022598"/>
    </source>
</evidence>
<evidence type="ECO:0000313" key="11">
    <source>
        <dbReference type="EMBL" id="AKS40826.1"/>
    </source>
</evidence>
<dbReference type="FunFam" id="3.90.960.10:FF:000001">
    <property type="entry name" value="Proline--tRNA ligase"/>
    <property type="match status" value="1"/>
</dbReference>
<dbReference type="InterPro" id="IPR036621">
    <property type="entry name" value="Anticodon-bd_dom_sf"/>
</dbReference>
<dbReference type="PRINTS" id="PR01046">
    <property type="entry name" value="TRNASYNTHPRO"/>
</dbReference>
<dbReference type="Proteomes" id="UP000066624">
    <property type="component" value="Chromosome"/>
</dbReference>
<dbReference type="KEGG" id="wma:WM2015_444"/>
<dbReference type="SUPFAM" id="SSF55826">
    <property type="entry name" value="YbaK/ProRS associated domain"/>
    <property type="match status" value="1"/>
</dbReference>
<evidence type="ECO:0000313" key="12">
    <source>
        <dbReference type="Proteomes" id="UP000066624"/>
    </source>
</evidence>
<dbReference type="HAMAP" id="MF_01569">
    <property type="entry name" value="Pro_tRNA_synth_type1"/>
    <property type="match status" value="1"/>
</dbReference>
<dbReference type="AlphaFoldDB" id="A0A0K0XT80"/>
<dbReference type="InterPro" id="IPR002316">
    <property type="entry name" value="Pro-tRNA-ligase_IIa"/>
</dbReference>
<dbReference type="NCBIfam" id="NF006625">
    <property type="entry name" value="PRK09194.1"/>
    <property type="match status" value="1"/>
</dbReference>
<dbReference type="Pfam" id="PF03129">
    <property type="entry name" value="HGTP_anticodon"/>
    <property type="match status" value="1"/>
</dbReference>
<organism evidence="11 12">
    <name type="scientific">Wenzhouxiangella marina</name>
    <dbReference type="NCBI Taxonomy" id="1579979"/>
    <lineage>
        <taxon>Bacteria</taxon>
        <taxon>Pseudomonadati</taxon>
        <taxon>Pseudomonadota</taxon>
        <taxon>Gammaproteobacteria</taxon>
        <taxon>Chromatiales</taxon>
        <taxon>Wenzhouxiangellaceae</taxon>
        <taxon>Wenzhouxiangella</taxon>
    </lineage>
</organism>
<gene>
    <name evidence="10" type="primary">proS</name>
    <name evidence="11" type="ORF">WM2015_444</name>
</gene>
<keyword evidence="8 10" id="KW-0030">Aminoacyl-tRNA synthetase</keyword>
<dbReference type="CDD" id="cd00779">
    <property type="entry name" value="ProRS_core_prok"/>
    <property type="match status" value="1"/>
</dbReference>
<dbReference type="SUPFAM" id="SSF55681">
    <property type="entry name" value="Class II aaRS and biotin synthetases"/>
    <property type="match status" value="1"/>
</dbReference>
<dbReference type="GO" id="GO:0006433">
    <property type="term" value="P:prolyl-tRNA aminoacylation"/>
    <property type="evidence" value="ECO:0007669"/>
    <property type="project" value="UniProtKB-UniRule"/>
</dbReference>
<dbReference type="InterPro" id="IPR050062">
    <property type="entry name" value="Pro-tRNA_synthetase"/>
</dbReference>
<evidence type="ECO:0000256" key="7">
    <source>
        <dbReference type="ARBA" id="ARBA00022917"/>
    </source>
</evidence>
<comment type="subcellular location">
    <subcellularLocation>
        <location evidence="1 10">Cytoplasm</location>
    </subcellularLocation>
</comment>
<dbReference type="PANTHER" id="PTHR42753:SF2">
    <property type="entry name" value="PROLINE--TRNA LIGASE"/>
    <property type="match status" value="1"/>
</dbReference>
<dbReference type="Gene3D" id="3.40.50.800">
    <property type="entry name" value="Anticodon-binding domain"/>
    <property type="match status" value="1"/>
</dbReference>
<dbReference type="Pfam" id="PF00587">
    <property type="entry name" value="tRNA-synt_2b"/>
    <property type="match status" value="1"/>
</dbReference>
<accession>A0A0K0XT80</accession>
<comment type="subunit">
    <text evidence="2 10">Homodimer.</text>
</comment>
<keyword evidence="7 10" id="KW-0648">Protein biosynthesis</keyword>
<comment type="catalytic activity">
    <reaction evidence="9 10">
        <text>tRNA(Pro) + L-proline + ATP = L-prolyl-tRNA(Pro) + AMP + diphosphate</text>
        <dbReference type="Rhea" id="RHEA:14305"/>
        <dbReference type="Rhea" id="RHEA-COMP:9700"/>
        <dbReference type="Rhea" id="RHEA-COMP:9702"/>
        <dbReference type="ChEBI" id="CHEBI:30616"/>
        <dbReference type="ChEBI" id="CHEBI:33019"/>
        <dbReference type="ChEBI" id="CHEBI:60039"/>
        <dbReference type="ChEBI" id="CHEBI:78442"/>
        <dbReference type="ChEBI" id="CHEBI:78532"/>
        <dbReference type="ChEBI" id="CHEBI:456215"/>
        <dbReference type="EC" id="6.1.1.15"/>
    </reaction>
</comment>
<dbReference type="FunFam" id="3.30.930.10:FF:000042">
    <property type="entry name" value="probable proline--tRNA ligase, mitochondrial"/>
    <property type="match status" value="1"/>
</dbReference>
<comment type="domain">
    <text evidence="10">Consists of three domains: the N-terminal catalytic domain, the editing domain and the C-terminal anticodon-binding domain.</text>
</comment>
<comment type="similarity">
    <text evidence="10">Belongs to the class-II aminoacyl-tRNA synthetase family. ProS type 1 subfamily.</text>
</comment>
<evidence type="ECO:0000256" key="3">
    <source>
        <dbReference type="ARBA" id="ARBA00022490"/>
    </source>
</evidence>
<dbReference type="PANTHER" id="PTHR42753">
    <property type="entry name" value="MITOCHONDRIAL RIBOSOME PROTEIN L39/PROLYL-TRNA LIGASE FAMILY MEMBER"/>
    <property type="match status" value="1"/>
</dbReference>
<keyword evidence="6 10" id="KW-0067">ATP-binding</keyword>
<dbReference type="CDD" id="cd04334">
    <property type="entry name" value="ProRS-INS"/>
    <property type="match status" value="1"/>
</dbReference>
<dbReference type="RefSeq" id="WP_049724505.1">
    <property type="nucleotide sequence ID" value="NZ_CP012154.1"/>
</dbReference>
<dbReference type="InterPro" id="IPR044140">
    <property type="entry name" value="ProRS_anticodon_short"/>
</dbReference>
<dbReference type="GO" id="GO:0004827">
    <property type="term" value="F:proline-tRNA ligase activity"/>
    <property type="evidence" value="ECO:0007669"/>
    <property type="project" value="UniProtKB-UniRule"/>
</dbReference>
<dbReference type="PIRSF" id="PIRSF001535">
    <property type="entry name" value="ProRS_1"/>
    <property type="match status" value="1"/>
</dbReference>
<name>A0A0K0XT80_9GAMM</name>
<keyword evidence="5 10" id="KW-0547">Nucleotide-binding</keyword>
<evidence type="ECO:0000256" key="1">
    <source>
        <dbReference type="ARBA" id="ARBA00004496"/>
    </source>
</evidence>
<dbReference type="InterPro" id="IPR006195">
    <property type="entry name" value="aa-tRNA-synth_II"/>
</dbReference>
<dbReference type="SUPFAM" id="SSF52954">
    <property type="entry name" value="Class II aaRS ABD-related"/>
    <property type="match status" value="1"/>
</dbReference>
<evidence type="ECO:0000256" key="9">
    <source>
        <dbReference type="ARBA" id="ARBA00047671"/>
    </source>
</evidence>
<dbReference type="InterPro" id="IPR004154">
    <property type="entry name" value="Anticodon-bd"/>
</dbReference>
<dbReference type="InterPro" id="IPR023717">
    <property type="entry name" value="Pro-tRNA-Synthase_IIa_type1"/>
</dbReference>
<dbReference type="InterPro" id="IPR033730">
    <property type="entry name" value="ProRS_core_prok"/>
</dbReference>
<dbReference type="NCBIfam" id="TIGR00409">
    <property type="entry name" value="proS_fam_II"/>
    <property type="match status" value="1"/>
</dbReference>
<dbReference type="PATRIC" id="fig|1579979.3.peg.447"/>
<comment type="function">
    <text evidence="10">Catalyzes the attachment of proline to tRNA(Pro) in a two-step reaction: proline is first activated by ATP to form Pro-AMP and then transferred to the acceptor end of tRNA(Pro). As ProRS can inadvertently accommodate and process non-cognate amino acids such as alanine and cysteine, to avoid such errors it has two additional distinct editing activities against alanine. One activity is designated as 'pretransfer' editing and involves the tRNA(Pro)-independent hydrolysis of activated Ala-AMP. The other activity is designated 'posttransfer' editing and involves deacylation of mischarged Ala-tRNA(Pro). The misacylated Cys-tRNA(Pro) is not edited by ProRS.</text>
</comment>
<keyword evidence="4 10" id="KW-0436">Ligase</keyword>
<dbReference type="GO" id="GO:0002161">
    <property type="term" value="F:aminoacyl-tRNA deacylase activity"/>
    <property type="evidence" value="ECO:0007669"/>
    <property type="project" value="InterPro"/>
</dbReference>
<dbReference type="CDD" id="cd00861">
    <property type="entry name" value="ProRS_anticodon_short"/>
    <property type="match status" value="1"/>
</dbReference>
<reference evidence="11 12" key="1">
    <citation type="submission" date="2015-07" db="EMBL/GenBank/DDBJ databases">
        <authorList>
            <person name="Noorani M."/>
        </authorList>
    </citation>
    <scope>NUCLEOTIDE SEQUENCE [LARGE SCALE GENOMIC DNA]</scope>
    <source>
        <strain evidence="11 12">KCTC 42284</strain>
    </source>
</reference>
<dbReference type="Pfam" id="PF04073">
    <property type="entry name" value="tRNA_edit"/>
    <property type="match status" value="1"/>
</dbReference>
<dbReference type="InterPro" id="IPR002314">
    <property type="entry name" value="aa-tRNA-synt_IIb"/>
</dbReference>
<keyword evidence="12" id="KW-1185">Reference proteome</keyword>
<dbReference type="GO" id="GO:0005829">
    <property type="term" value="C:cytosol"/>
    <property type="evidence" value="ECO:0007669"/>
    <property type="project" value="TreeGrafter"/>
</dbReference>
<evidence type="ECO:0000256" key="6">
    <source>
        <dbReference type="ARBA" id="ARBA00022840"/>
    </source>
</evidence>
<dbReference type="PROSITE" id="PS50862">
    <property type="entry name" value="AA_TRNA_LIGASE_II"/>
    <property type="match status" value="1"/>
</dbReference>
<evidence type="ECO:0000256" key="8">
    <source>
        <dbReference type="ARBA" id="ARBA00023146"/>
    </source>
</evidence>
<dbReference type="InterPro" id="IPR036754">
    <property type="entry name" value="YbaK/aa-tRNA-synt-asso_dom_sf"/>
</dbReference>
<dbReference type="GO" id="GO:0005524">
    <property type="term" value="F:ATP binding"/>
    <property type="evidence" value="ECO:0007669"/>
    <property type="project" value="UniProtKB-UniRule"/>
</dbReference>
<evidence type="ECO:0000256" key="5">
    <source>
        <dbReference type="ARBA" id="ARBA00022741"/>
    </source>
</evidence>
<keyword evidence="3 10" id="KW-0963">Cytoplasm</keyword>
<dbReference type="OrthoDB" id="9809052at2"/>
<dbReference type="EC" id="6.1.1.15" evidence="10"/>
<proteinExistence type="inferred from homology"/>
<evidence type="ECO:0000256" key="10">
    <source>
        <dbReference type="HAMAP-Rule" id="MF_01569"/>
    </source>
</evidence>
<protein>
    <recommendedName>
        <fullName evidence="10">Proline--tRNA ligase</fullName>
        <ecNumber evidence="10">6.1.1.15</ecNumber>
    </recommendedName>
    <alternativeName>
        <fullName evidence="10">Prolyl-tRNA synthetase</fullName>
        <shortName evidence="10">ProRS</shortName>
    </alternativeName>
</protein>
<sequence length="565" mass="62185">MKTSQFHLVTQREVPADAEIASHQLMLRTGMIRKLTSGIYSWTPLGLKVLRKVEAVVREEMDASGCLEMLMPAVQPAELWEETGRWDQFGAQLLKITDRAGREFAFGPTHEEVITEFARGEIRSYKQLPICFYQIQTKFRDEIRPRFGVMRAREFLMKDGYSFHMDADCLDRFYQVMYQTYSRIFERLGLKFKAVAADSGAIGGAVSHEFHVLADSGEDEIAHVPGTDFAANVELAEAIAVGERAAPTQAMEKIATPNARTIADLVEQHGQAIEKTVKTLIVEASEDQGVSLVALMIRGDHELNAVKAEKLPQVAAPLRMASEEEIRAAIGAGPGSLGPIGLELPLVIDRSVALMSDFSAGANEDGFHYVGINWERDLPLPEVADLRKVQAGDPAADGSGHIELIRGIEVGHIFQLGDKYSKAMNAVIMDENGRGQHPIMGCYGIGISRIVAAAIEQNHDENGIIWPEPVAPFDVLILPLNHQKSHRVRETADELYAELQAAGKEVLLDDRPLRPGVMFADAELIGVPHVLVIGDRGLDNGVIEYRRRGGEQKEIALDAVLGLFA</sequence>
<evidence type="ECO:0000256" key="2">
    <source>
        <dbReference type="ARBA" id="ARBA00011738"/>
    </source>
</evidence>